<dbReference type="PANTHER" id="PTHR46424:SF1">
    <property type="entry name" value="UBX DOMAIN-CONTAINING PROTEIN 4"/>
    <property type="match status" value="1"/>
</dbReference>
<dbReference type="Gene3D" id="3.10.20.90">
    <property type="entry name" value="Phosphatidylinositol 3-kinase Catalytic Subunit, Chain A, domain 1"/>
    <property type="match status" value="1"/>
</dbReference>
<evidence type="ECO:0000256" key="7">
    <source>
        <dbReference type="SAM" id="Phobius"/>
    </source>
</evidence>
<comment type="subcellular location">
    <subcellularLocation>
        <location evidence="1">Endoplasmic reticulum membrane</location>
        <topology evidence="1">Peripheral membrane protein</topology>
    </subcellularLocation>
</comment>
<keyword evidence="2" id="KW-0834">Unfolded protein response</keyword>
<name>A0AAD9IE32_9PEZI</name>
<feature type="compositionally biased region" description="Basic and acidic residues" evidence="6">
    <location>
        <begin position="242"/>
        <end position="280"/>
    </location>
</feature>
<gene>
    <name evidence="9" type="ORF">P8C59_009157</name>
</gene>
<feature type="compositionally biased region" description="Polar residues" evidence="6">
    <location>
        <begin position="487"/>
        <end position="497"/>
    </location>
</feature>
<dbReference type="SUPFAM" id="SSF54236">
    <property type="entry name" value="Ubiquitin-like"/>
    <property type="match status" value="1"/>
</dbReference>
<evidence type="ECO:0000256" key="6">
    <source>
        <dbReference type="SAM" id="MobiDB-lite"/>
    </source>
</evidence>
<feature type="domain" description="UBX" evidence="8">
    <location>
        <begin position="313"/>
        <end position="398"/>
    </location>
</feature>
<dbReference type="Pfam" id="PF23187">
    <property type="entry name" value="UBX7_N"/>
    <property type="match status" value="1"/>
</dbReference>
<feature type="compositionally biased region" description="Low complexity" evidence="6">
    <location>
        <begin position="454"/>
        <end position="476"/>
    </location>
</feature>
<evidence type="ECO:0000313" key="9">
    <source>
        <dbReference type="EMBL" id="KAK2074992.1"/>
    </source>
</evidence>
<dbReference type="PROSITE" id="PS50033">
    <property type="entry name" value="UBX"/>
    <property type="match status" value="1"/>
</dbReference>
<dbReference type="InterPro" id="IPR001012">
    <property type="entry name" value="UBX_dom"/>
</dbReference>
<evidence type="ECO:0000256" key="1">
    <source>
        <dbReference type="ARBA" id="ARBA00004406"/>
    </source>
</evidence>
<sequence>MLFDGTLQQGIAQALQDSKHVVCFVTDGEDESQKWETEFLTEESIAPLIASQSVCLRLEAGSQEAGYLAQIYPIPKKPTLVVIKNAELKEYISASTTKADFIDRLKRALEPAEAASASEPPAAAVAAAVPVAAAAASASSSNTTGIFATPSSHPSPSTASALLHDESGLPSTTTTSTATTAAAAAAATSDRNARIRSLMAERAARLSAQRAQQAEEAAAAAAASSSAAMTNASRPPTAQTRHAAELKKRQRDAREERARILQAIEDDKAARRARQADRRPPRAASPTTTVVTGDKSRAQSRAQGDGGGGGGFGGQGPCHIQVRLFDGSTIRRRFDGGTDTLRGAVRTWVDGEAAAAAGGAYGFKVLLGPVAPNRAVAAEEEAETLAALGLAPSATLVLVPALGTPGKLARAYPRRWGKHAVARLAAYVLACVTGFFGLIAAFFSGLASGTGVRGAAPRAGAGRDAPAAEQVRVARASGREGRRGEQQFYNGNSTNFQPRHDEDDET</sequence>
<dbReference type="PANTHER" id="PTHR46424">
    <property type="entry name" value="UBX DOMAIN-CONTAINING PROTEIN 4"/>
    <property type="match status" value="1"/>
</dbReference>
<feature type="region of interest" description="Disordered" evidence="6">
    <location>
        <begin position="217"/>
        <end position="315"/>
    </location>
</feature>
<keyword evidence="7" id="KW-0472">Membrane</keyword>
<dbReference type="InterPro" id="IPR029071">
    <property type="entry name" value="Ubiquitin-like_domsf"/>
</dbReference>
<dbReference type="GO" id="GO:0005789">
    <property type="term" value="C:endoplasmic reticulum membrane"/>
    <property type="evidence" value="ECO:0007669"/>
    <property type="project" value="UniProtKB-SubCell"/>
</dbReference>
<evidence type="ECO:0000256" key="2">
    <source>
        <dbReference type="ARBA" id="ARBA00023230"/>
    </source>
</evidence>
<feature type="region of interest" description="Disordered" evidence="6">
    <location>
        <begin position="454"/>
        <end position="506"/>
    </location>
</feature>
<dbReference type="SUPFAM" id="SSF52833">
    <property type="entry name" value="Thioredoxin-like"/>
    <property type="match status" value="1"/>
</dbReference>
<keyword evidence="7" id="KW-0812">Transmembrane</keyword>
<feature type="compositionally biased region" description="Low complexity" evidence="6">
    <location>
        <begin position="217"/>
        <end position="228"/>
    </location>
</feature>
<dbReference type="SMART" id="SM00166">
    <property type="entry name" value="UBX"/>
    <property type="match status" value="1"/>
</dbReference>
<dbReference type="AlphaFoldDB" id="A0AAD9IE32"/>
<feature type="compositionally biased region" description="Polar residues" evidence="6">
    <location>
        <begin position="229"/>
        <end position="240"/>
    </location>
</feature>
<evidence type="ECO:0000313" key="10">
    <source>
        <dbReference type="Proteomes" id="UP001217918"/>
    </source>
</evidence>
<accession>A0AAD9IE32</accession>
<protein>
    <recommendedName>
        <fullName evidence="4">UBX domain-containing protein 2</fullName>
    </recommendedName>
</protein>
<evidence type="ECO:0000256" key="5">
    <source>
        <dbReference type="ARBA" id="ARBA00046062"/>
    </source>
</evidence>
<evidence type="ECO:0000259" key="8">
    <source>
        <dbReference type="PROSITE" id="PS50033"/>
    </source>
</evidence>
<comment type="function">
    <text evidence="5">Involved in endoplasmic reticulum-associated protein degradation (ERAD). Acts as a platform to recruit both UBQLN1 and VCP to the ER during ERAD.</text>
</comment>
<dbReference type="InterPro" id="IPR036249">
    <property type="entry name" value="Thioredoxin-like_sf"/>
</dbReference>
<keyword evidence="7" id="KW-1133">Transmembrane helix</keyword>
<reference evidence="9" key="1">
    <citation type="journal article" date="2023" name="Mol. Plant Microbe Interact.">
        <title>Elucidating the Obligate Nature and Biological Capacity of an Invasive Fungal Corn Pathogen.</title>
        <authorList>
            <person name="MacCready J.S."/>
            <person name="Roggenkamp E.M."/>
            <person name="Gdanetz K."/>
            <person name="Chilvers M.I."/>
        </authorList>
    </citation>
    <scope>NUCLEOTIDE SEQUENCE</scope>
    <source>
        <strain evidence="9">PM02</strain>
    </source>
</reference>
<feature type="compositionally biased region" description="Gly residues" evidence="6">
    <location>
        <begin position="304"/>
        <end position="315"/>
    </location>
</feature>
<feature type="compositionally biased region" description="Low complexity" evidence="6">
    <location>
        <begin position="148"/>
        <end position="161"/>
    </location>
</feature>
<feature type="region of interest" description="Disordered" evidence="6">
    <location>
        <begin position="142"/>
        <end position="191"/>
    </location>
</feature>
<dbReference type="EMBL" id="JAQQPM010000009">
    <property type="protein sequence ID" value="KAK2074992.1"/>
    <property type="molecule type" value="Genomic_DNA"/>
</dbReference>
<dbReference type="Pfam" id="PF00789">
    <property type="entry name" value="UBX"/>
    <property type="match status" value="1"/>
</dbReference>
<proteinExistence type="predicted"/>
<feature type="compositionally biased region" description="Low complexity" evidence="6">
    <location>
        <begin position="171"/>
        <end position="189"/>
    </location>
</feature>
<evidence type="ECO:0000256" key="4">
    <source>
        <dbReference type="ARBA" id="ARBA00041575"/>
    </source>
</evidence>
<dbReference type="GO" id="GO:0036503">
    <property type="term" value="P:ERAD pathway"/>
    <property type="evidence" value="ECO:0007669"/>
    <property type="project" value="TreeGrafter"/>
</dbReference>
<feature type="transmembrane region" description="Helical" evidence="7">
    <location>
        <begin position="424"/>
        <end position="443"/>
    </location>
</feature>
<dbReference type="GO" id="GO:0006986">
    <property type="term" value="P:response to unfolded protein"/>
    <property type="evidence" value="ECO:0007669"/>
    <property type="project" value="UniProtKB-KW"/>
</dbReference>
<dbReference type="Proteomes" id="UP001217918">
    <property type="component" value="Unassembled WGS sequence"/>
</dbReference>
<dbReference type="Gene3D" id="3.40.30.10">
    <property type="entry name" value="Glutaredoxin"/>
    <property type="match status" value="1"/>
</dbReference>
<organism evidence="9 10">
    <name type="scientific">Phyllachora maydis</name>
    <dbReference type="NCBI Taxonomy" id="1825666"/>
    <lineage>
        <taxon>Eukaryota</taxon>
        <taxon>Fungi</taxon>
        <taxon>Dikarya</taxon>
        <taxon>Ascomycota</taxon>
        <taxon>Pezizomycotina</taxon>
        <taxon>Sordariomycetes</taxon>
        <taxon>Sordariomycetidae</taxon>
        <taxon>Phyllachorales</taxon>
        <taxon>Phyllachoraceae</taxon>
        <taxon>Phyllachora</taxon>
    </lineage>
</organism>
<evidence type="ECO:0000256" key="3">
    <source>
        <dbReference type="ARBA" id="ARBA00038812"/>
    </source>
</evidence>
<keyword evidence="10" id="KW-1185">Reference proteome</keyword>
<comment type="subunit">
    <text evidence="3">Directly interacts with VCP. Interacts with UBQLN1. Forms a complex with VCP and UBQLN1.</text>
</comment>
<comment type="caution">
    <text evidence="9">The sequence shown here is derived from an EMBL/GenBank/DDBJ whole genome shotgun (WGS) entry which is preliminary data.</text>
</comment>